<feature type="compositionally biased region" description="Basic and acidic residues" evidence="1">
    <location>
        <begin position="213"/>
        <end position="227"/>
    </location>
</feature>
<feature type="compositionally biased region" description="Basic residues" evidence="1">
    <location>
        <begin position="287"/>
        <end position="304"/>
    </location>
</feature>
<keyword evidence="2" id="KW-1185">Reference proteome</keyword>
<sequence>MSEENVNNDMLDNEVVPCEPVQQSQTAMDSAPVVQDPTHSAAATENDLEADGKKNSANFDPARCLKLTGLPTSLSEESPTAFTDAVVEIFNKTFGIPSEAIEKVVRFPVKAGSDAVPQEAAVQALIAFRSRVHKHRVFTQRTKIEAPMSIDQVNEWPGELTAAQEDEILASSGDFVVCDEVGEDSDITYSDIVAGPLLTKTEAKHATNKRQPKGKDDSAAKKADGAKAGEAAEAVVNGSSTETAAGATAAESNAAEPTEATAAAADQKLVKEEPTKQEKGEGEKDNRKRGRSRSPGRQRKRGRGPPRASAVAAAKISLSADSIQPSRPSSTATVVFSYRMVVVDR</sequence>
<reference evidence="3" key="1">
    <citation type="submission" date="2022-11" db="UniProtKB">
        <authorList>
            <consortium name="WormBaseParasite"/>
        </authorList>
    </citation>
    <scope>IDENTIFICATION</scope>
</reference>
<feature type="region of interest" description="Disordered" evidence="1">
    <location>
        <begin position="1"/>
        <end position="55"/>
    </location>
</feature>
<feature type="compositionally biased region" description="Basic and acidic residues" evidence="1">
    <location>
        <begin position="268"/>
        <end position="286"/>
    </location>
</feature>
<feature type="compositionally biased region" description="Low complexity" evidence="1">
    <location>
        <begin position="241"/>
        <end position="265"/>
    </location>
</feature>
<evidence type="ECO:0000313" key="3">
    <source>
        <dbReference type="WBParaSite" id="PSAMB.scaffold93size81355.g1700.t1"/>
    </source>
</evidence>
<name>A0A914XNS9_9BILA</name>
<feature type="region of interest" description="Disordered" evidence="1">
    <location>
        <begin position="203"/>
        <end position="331"/>
    </location>
</feature>
<protein>
    <submittedName>
        <fullName evidence="3">Uncharacterized protein</fullName>
    </submittedName>
</protein>
<organism evidence="2 3">
    <name type="scientific">Plectus sambesii</name>
    <dbReference type="NCBI Taxonomy" id="2011161"/>
    <lineage>
        <taxon>Eukaryota</taxon>
        <taxon>Metazoa</taxon>
        <taxon>Ecdysozoa</taxon>
        <taxon>Nematoda</taxon>
        <taxon>Chromadorea</taxon>
        <taxon>Plectida</taxon>
        <taxon>Plectina</taxon>
        <taxon>Plectoidea</taxon>
        <taxon>Plectidae</taxon>
        <taxon>Plectus</taxon>
    </lineage>
</organism>
<feature type="compositionally biased region" description="Polar residues" evidence="1">
    <location>
        <begin position="1"/>
        <end position="10"/>
    </location>
</feature>
<evidence type="ECO:0000313" key="2">
    <source>
        <dbReference type="Proteomes" id="UP000887566"/>
    </source>
</evidence>
<evidence type="ECO:0000256" key="1">
    <source>
        <dbReference type="SAM" id="MobiDB-lite"/>
    </source>
</evidence>
<dbReference type="AlphaFoldDB" id="A0A914XNS9"/>
<dbReference type="Proteomes" id="UP000887566">
    <property type="component" value="Unplaced"/>
</dbReference>
<accession>A0A914XNS9</accession>
<dbReference type="WBParaSite" id="PSAMB.scaffold93size81355.g1700.t1">
    <property type="protein sequence ID" value="PSAMB.scaffold93size81355.g1700.t1"/>
    <property type="gene ID" value="PSAMB.scaffold93size81355.g1700"/>
</dbReference>
<proteinExistence type="predicted"/>
<feature type="compositionally biased region" description="Polar residues" evidence="1">
    <location>
        <begin position="319"/>
        <end position="331"/>
    </location>
</feature>